<dbReference type="OrthoDB" id="9790710at2"/>
<dbReference type="SUPFAM" id="SSF53756">
    <property type="entry name" value="UDP-Glycosyltransferase/glycogen phosphorylase"/>
    <property type="match status" value="1"/>
</dbReference>
<dbReference type="STRING" id="1073325.SAMN05444483_101209"/>
<protein>
    <submittedName>
        <fullName evidence="3">Glycosyltransferase involved in cell wall bisynthesis</fullName>
    </submittedName>
</protein>
<keyword evidence="4" id="KW-1185">Reference proteome</keyword>
<dbReference type="GO" id="GO:0016757">
    <property type="term" value="F:glycosyltransferase activity"/>
    <property type="evidence" value="ECO:0007669"/>
    <property type="project" value="InterPro"/>
</dbReference>
<dbReference type="RefSeq" id="WP_072875850.1">
    <property type="nucleotide sequence ID" value="NZ_FQVT01000001.1"/>
</dbReference>
<keyword evidence="3" id="KW-0808">Transferase</keyword>
<proteinExistence type="predicted"/>
<gene>
    <name evidence="3" type="ORF">SAMN05444483_101209</name>
</gene>
<dbReference type="Pfam" id="PF13439">
    <property type="entry name" value="Glyco_transf_4"/>
    <property type="match status" value="1"/>
</dbReference>
<evidence type="ECO:0000259" key="2">
    <source>
        <dbReference type="Pfam" id="PF13439"/>
    </source>
</evidence>
<dbReference type="PANTHER" id="PTHR12526:SF630">
    <property type="entry name" value="GLYCOSYLTRANSFERASE"/>
    <property type="match status" value="1"/>
</dbReference>
<name>A0A1M5BV74_SALEC</name>
<reference evidence="4" key="1">
    <citation type="submission" date="2016-11" db="EMBL/GenBank/DDBJ databases">
        <authorList>
            <person name="Varghese N."/>
            <person name="Submissions S."/>
        </authorList>
    </citation>
    <scope>NUCLEOTIDE SEQUENCE [LARGE SCALE GENOMIC DNA]</scope>
    <source>
        <strain evidence="4">DSM 24579</strain>
    </source>
</reference>
<accession>A0A1M5BV74</accession>
<dbReference type="PANTHER" id="PTHR12526">
    <property type="entry name" value="GLYCOSYLTRANSFERASE"/>
    <property type="match status" value="1"/>
</dbReference>
<evidence type="ECO:0000259" key="1">
    <source>
        <dbReference type="Pfam" id="PF00534"/>
    </source>
</evidence>
<dbReference type="Pfam" id="PF00534">
    <property type="entry name" value="Glycos_transf_1"/>
    <property type="match status" value="1"/>
</dbReference>
<dbReference type="InterPro" id="IPR028098">
    <property type="entry name" value="Glyco_trans_4-like_N"/>
</dbReference>
<dbReference type="InterPro" id="IPR001296">
    <property type="entry name" value="Glyco_trans_1"/>
</dbReference>
<evidence type="ECO:0000313" key="4">
    <source>
        <dbReference type="Proteomes" id="UP000183945"/>
    </source>
</evidence>
<organism evidence="3 4">
    <name type="scientific">Salegentibacter echinorum</name>
    <dbReference type="NCBI Taxonomy" id="1073325"/>
    <lineage>
        <taxon>Bacteria</taxon>
        <taxon>Pseudomonadati</taxon>
        <taxon>Bacteroidota</taxon>
        <taxon>Flavobacteriia</taxon>
        <taxon>Flavobacteriales</taxon>
        <taxon>Flavobacteriaceae</taxon>
        <taxon>Salegentibacter</taxon>
    </lineage>
</organism>
<feature type="domain" description="Glycosyl transferase family 1" evidence="1">
    <location>
        <begin position="190"/>
        <end position="358"/>
    </location>
</feature>
<sequence>MKIAYIITDYGAFNNFLAELSVNLLQKKYEIHVICSNDKVINRKDKYNYVELGINFYHLEFPRGFNFLKHLKISKKIHHLLEKIDPDLVHINFTTAAFTTLLYKKPRFPTLGTFHGLGFPVLSGRRRKIFKLVENFCFTRLDQIWLLNKVDYDIVNKTHPHKAFYYDSAGLGCDLDKFNPENFSQGSKSILKKKLEIRPDDFVITFTGRYVDFKGYHLVVRSFFEAFQKHKNLKLILLGGRDPIHPTGLSKEEEEQLLECPNIIDIGFTHEIEKYLSISDVFLFPSVKEGVPVCIIEALAMAVPVITADSRGCNELIFDYKNGLLIANPPMISDIVGKIYLLINNNEYLKKLANQARNDRTIYGRENFIEEQCEIYNLTISRSKRKEGQEVEHA</sequence>
<dbReference type="Proteomes" id="UP000183945">
    <property type="component" value="Unassembled WGS sequence"/>
</dbReference>
<dbReference type="Gene3D" id="3.40.50.2000">
    <property type="entry name" value="Glycogen Phosphorylase B"/>
    <property type="match status" value="2"/>
</dbReference>
<feature type="domain" description="Glycosyltransferase subfamily 4-like N-terminal" evidence="2">
    <location>
        <begin position="15"/>
        <end position="144"/>
    </location>
</feature>
<evidence type="ECO:0000313" key="3">
    <source>
        <dbReference type="EMBL" id="SHF46429.1"/>
    </source>
</evidence>
<dbReference type="EMBL" id="FQVT01000001">
    <property type="protein sequence ID" value="SHF46429.1"/>
    <property type="molecule type" value="Genomic_DNA"/>
</dbReference>
<dbReference type="AlphaFoldDB" id="A0A1M5BV74"/>